<dbReference type="EMBL" id="JRPE02000006">
    <property type="protein sequence ID" value="TLD92465.1"/>
    <property type="molecule type" value="Genomic_DNA"/>
</dbReference>
<evidence type="ECO:0000256" key="3">
    <source>
        <dbReference type="ARBA" id="ARBA00022989"/>
    </source>
</evidence>
<feature type="transmembrane region" description="Helical" evidence="5">
    <location>
        <begin position="224"/>
        <end position="243"/>
    </location>
</feature>
<name>A0A4U8SZI4_9HELI</name>
<organism evidence="6 7">
    <name type="scientific">Helicobacter magdeburgensis</name>
    <dbReference type="NCBI Taxonomy" id="471858"/>
    <lineage>
        <taxon>Bacteria</taxon>
        <taxon>Pseudomonadati</taxon>
        <taxon>Campylobacterota</taxon>
        <taxon>Epsilonproteobacteria</taxon>
        <taxon>Campylobacterales</taxon>
        <taxon>Helicobacteraceae</taxon>
        <taxon>Helicobacter</taxon>
    </lineage>
</organism>
<proteinExistence type="predicted"/>
<dbReference type="Pfam" id="PF04191">
    <property type="entry name" value="PEMT"/>
    <property type="match status" value="1"/>
</dbReference>
<feature type="transmembrane region" description="Helical" evidence="5">
    <location>
        <begin position="190"/>
        <end position="212"/>
    </location>
</feature>
<dbReference type="GO" id="GO:0008168">
    <property type="term" value="F:methyltransferase activity"/>
    <property type="evidence" value="ECO:0007669"/>
    <property type="project" value="UniProtKB-KW"/>
</dbReference>
<dbReference type="GO" id="GO:0012505">
    <property type="term" value="C:endomembrane system"/>
    <property type="evidence" value="ECO:0007669"/>
    <property type="project" value="UniProtKB-SubCell"/>
</dbReference>
<dbReference type="AlphaFoldDB" id="A0A4U8SZI4"/>
<comment type="subcellular location">
    <subcellularLocation>
        <location evidence="1">Endomembrane system</location>
        <topology evidence="1">Multi-pass membrane protein</topology>
    </subcellularLocation>
</comment>
<keyword evidence="4 5" id="KW-0472">Membrane</keyword>
<dbReference type="PANTHER" id="PTHR12714">
    <property type="entry name" value="PROTEIN-S ISOPRENYLCYSTEINE O-METHYLTRANSFERASE"/>
    <property type="match status" value="1"/>
</dbReference>
<dbReference type="RefSeq" id="WP_138128882.1">
    <property type="nucleotide sequence ID" value="NZ_JRPE02000006.1"/>
</dbReference>
<evidence type="ECO:0000256" key="1">
    <source>
        <dbReference type="ARBA" id="ARBA00004127"/>
    </source>
</evidence>
<keyword evidence="7" id="KW-1185">Reference proteome</keyword>
<keyword evidence="6" id="KW-0808">Transferase</keyword>
<feature type="transmembrane region" description="Helical" evidence="5">
    <location>
        <begin position="110"/>
        <end position="134"/>
    </location>
</feature>
<dbReference type="Gene3D" id="1.20.120.1630">
    <property type="match status" value="1"/>
</dbReference>
<comment type="caution">
    <text evidence="6">The sequence shown here is derived from an EMBL/GenBank/DDBJ whole genome shotgun (WGS) entry which is preliminary data.</text>
</comment>
<evidence type="ECO:0000256" key="5">
    <source>
        <dbReference type="SAM" id="Phobius"/>
    </source>
</evidence>
<accession>A0A4U8SZI4</accession>
<evidence type="ECO:0000256" key="4">
    <source>
        <dbReference type="ARBA" id="ARBA00023136"/>
    </source>
</evidence>
<dbReference type="GO" id="GO:0032259">
    <property type="term" value="P:methylation"/>
    <property type="evidence" value="ECO:0007669"/>
    <property type="project" value="UniProtKB-KW"/>
</dbReference>
<feature type="transmembrane region" description="Helical" evidence="5">
    <location>
        <begin position="20"/>
        <end position="42"/>
    </location>
</feature>
<gene>
    <name evidence="6" type="ORF">LS74_005340</name>
</gene>
<dbReference type="InterPro" id="IPR007318">
    <property type="entry name" value="Phopholipid_MeTrfase"/>
</dbReference>
<evidence type="ECO:0000313" key="7">
    <source>
        <dbReference type="Proteomes" id="UP000029921"/>
    </source>
</evidence>
<evidence type="ECO:0000313" key="6">
    <source>
        <dbReference type="EMBL" id="TLD92465.1"/>
    </source>
</evidence>
<dbReference type="Proteomes" id="UP000029921">
    <property type="component" value="Unassembled WGS sequence"/>
</dbReference>
<dbReference type="PANTHER" id="PTHR12714:SF9">
    <property type="entry name" value="PROTEIN-S-ISOPRENYLCYSTEINE O-METHYLTRANSFERASE"/>
    <property type="match status" value="1"/>
</dbReference>
<keyword evidence="2 5" id="KW-0812">Transmembrane</keyword>
<evidence type="ECO:0000256" key="2">
    <source>
        <dbReference type="ARBA" id="ARBA00022692"/>
    </source>
</evidence>
<protein>
    <submittedName>
        <fullName evidence="6">Methyltransferase</fullName>
    </submittedName>
</protein>
<keyword evidence="3 5" id="KW-1133">Transmembrane helix</keyword>
<reference evidence="6 7" key="1">
    <citation type="journal article" date="2014" name="Genome Announc.">
        <title>Draft genome sequences of eight enterohepatic helicobacter species isolated from both laboratory and wild rodents.</title>
        <authorList>
            <person name="Sheh A."/>
            <person name="Shen Z."/>
            <person name="Fox J.G."/>
        </authorList>
    </citation>
    <scope>NUCLEOTIDE SEQUENCE [LARGE SCALE GENOMIC DNA]</scope>
    <source>
        <strain evidence="6 7">MIT 96-1001</strain>
    </source>
</reference>
<keyword evidence="6" id="KW-0489">Methyltransferase</keyword>
<feature type="transmembrane region" description="Helical" evidence="5">
    <location>
        <begin position="49"/>
        <end position="68"/>
    </location>
</feature>
<sequence>MALQEELKMQGDFLFRYRSYLPFCILPLFILVILTSETYLYCDGVYNTSLVIAAIFVGLLGQGVRIWVAGFVPRDTSGRNTKEQKASVLNHTGLYSICRNPLYLGNFLMMLAPIILLGNWLFIVVFALSFWLYYERIIFAEESFLRVKFGQEYIDWTLKTPPFFPKLSGYIPSDMDFSFRSMIRREYNSFFGLTSSLFVFHYIIAVIVNWQRGGGVEFIAPDSILTYLFIISAVFYLLIRIMVKATKFFEVEGR</sequence>